<dbReference type="InterPro" id="IPR051261">
    <property type="entry name" value="NLR"/>
</dbReference>
<dbReference type="InterPro" id="IPR011029">
    <property type="entry name" value="DEATH-like_dom_sf"/>
</dbReference>
<evidence type="ECO:0000256" key="4">
    <source>
        <dbReference type="ARBA" id="ARBA00022737"/>
    </source>
</evidence>
<name>A0AAY4BIU2_9TELE</name>
<reference evidence="9" key="1">
    <citation type="submission" date="2025-08" db="UniProtKB">
        <authorList>
            <consortium name="Ensembl"/>
        </authorList>
    </citation>
    <scope>IDENTIFICATION</scope>
</reference>
<evidence type="ECO:0000313" key="9">
    <source>
        <dbReference type="Ensembl" id="ENSDCDP00010020823.1"/>
    </source>
</evidence>
<dbReference type="Pfam" id="PF02758">
    <property type="entry name" value="PYRIN"/>
    <property type="match status" value="1"/>
</dbReference>
<dbReference type="PROSITE" id="PS50837">
    <property type="entry name" value="NACHT"/>
    <property type="match status" value="1"/>
</dbReference>
<evidence type="ECO:0000313" key="10">
    <source>
        <dbReference type="Proteomes" id="UP000694580"/>
    </source>
</evidence>
<keyword evidence="3" id="KW-0433">Leucine-rich repeat</keyword>
<dbReference type="SUPFAM" id="SSF52540">
    <property type="entry name" value="P-loop containing nucleoside triphosphate hydrolases"/>
    <property type="match status" value="1"/>
</dbReference>
<keyword evidence="6" id="KW-0067">ATP-binding</keyword>
<dbReference type="InterPro" id="IPR007111">
    <property type="entry name" value="NACHT_NTPase"/>
</dbReference>
<protein>
    <submittedName>
        <fullName evidence="9">Uncharacterized protein</fullName>
    </submittedName>
</protein>
<evidence type="ECO:0000256" key="1">
    <source>
        <dbReference type="ARBA" id="ARBA00004496"/>
    </source>
</evidence>
<sequence length="697" mass="80058">MAAESSSREHSTDLDRILEVLDDLNKKDLKRFALFLSHRPELAIPKGNLESMDPSDIAEQIIERYSDQALKVTKDILRKMGLNNKLQKLQKEATPCRDNLLQTVISTHKDHMKKKFNAIYEGSGQRKTSLSNIYTKLYITEVSCDALDSEHEIAQMDTGSRSPKCEMAEIDCNDIFGGNNIRTVLTRGVAGIGKSVSVHKFIHDWAEETANQDVKFVFVLPLRELNSISDHLTLHSLLSDYFPAVREFKDFYVNNKTVFIFDGLDESRIRLDFQKCSVCDENTAQPIGVLITSLIKGDLLPNARIWITSRPAAIGPKLMTYIVRVTEIQGFNDQQRQEFFKISLGDQKMADQIISNIKGSRLLYIMCQIPLFCWILATVMRKMLDQEIPKTLTSMYSYFLLIQTAIKQQKYEEESEMQTDAQHDLMSNREWILKLSKLAFVHLEKGNLNFDQKHLTECGIDMKALHQYGLFTEVIKENVVFLKKVTYSFVHLSIQEFLAAFYVFHSYVSKDRAALRSILAVKTKSLPEPPSLDGLLKALINKALDSKNGHLDLLVCFLHGFLLESNQKVLEGLLPRTQSDPETMRKIIRNLKVMQRRNISPERCINLFRCLSEINDSSVHVEIREFLDSERSSAKYLSLAHCSGLVYMLQLSENVQEEFDLRKYNTSDEGRKRLVPAVMCCRKAMYTFWVQTHRGFL</sequence>
<dbReference type="PROSITE" id="PS50824">
    <property type="entry name" value="DAPIN"/>
    <property type="match status" value="1"/>
</dbReference>
<dbReference type="Proteomes" id="UP000694580">
    <property type="component" value="Unplaced"/>
</dbReference>
<reference evidence="9" key="2">
    <citation type="submission" date="2025-09" db="UniProtKB">
        <authorList>
            <consortium name="Ensembl"/>
        </authorList>
    </citation>
    <scope>IDENTIFICATION</scope>
</reference>
<organism evidence="9 10">
    <name type="scientific">Denticeps clupeoides</name>
    <name type="common">denticle herring</name>
    <dbReference type="NCBI Taxonomy" id="299321"/>
    <lineage>
        <taxon>Eukaryota</taxon>
        <taxon>Metazoa</taxon>
        <taxon>Chordata</taxon>
        <taxon>Craniata</taxon>
        <taxon>Vertebrata</taxon>
        <taxon>Euteleostomi</taxon>
        <taxon>Actinopterygii</taxon>
        <taxon>Neopterygii</taxon>
        <taxon>Teleostei</taxon>
        <taxon>Clupei</taxon>
        <taxon>Clupeiformes</taxon>
        <taxon>Denticipitoidei</taxon>
        <taxon>Denticipitidae</taxon>
        <taxon>Denticeps</taxon>
    </lineage>
</organism>
<evidence type="ECO:0000256" key="3">
    <source>
        <dbReference type="ARBA" id="ARBA00022614"/>
    </source>
</evidence>
<dbReference type="InterPro" id="IPR029495">
    <property type="entry name" value="NACHT-assoc"/>
</dbReference>
<dbReference type="AlphaFoldDB" id="A0AAY4BIU2"/>
<dbReference type="Gene3D" id="1.10.533.10">
    <property type="entry name" value="Death Domain, Fas"/>
    <property type="match status" value="1"/>
</dbReference>
<dbReference type="SUPFAM" id="SSF47986">
    <property type="entry name" value="DEATH domain"/>
    <property type="match status" value="1"/>
</dbReference>
<comment type="subcellular location">
    <subcellularLocation>
        <location evidence="1">Cytoplasm</location>
    </subcellularLocation>
</comment>
<dbReference type="GO" id="GO:0005737">
    <property type="term" value="C:cytoplasm"/>
    <property type="evidence" value="ECO:0007669"/>
    <property type="project" value="UniProtKB-SubCell"/>
</dbReference>
<dbReference type="Gene3D" id="3.40.50.300">
    <property type="entry name" value="P-loop containing nucleotide triphosphate hydrolases"/>
    <property type="match status" value="1"/>
</dbReference>
<evidence type="ECO:0000259" key="8">
    <source>
        <dbReference type="PROSITE" id="PS50837"/>
    </source>
</evidence>
<dbReference type="PANTHER" id="PTHR24106">
    <property type="entry name" value="NACHT, LRR AND CARD DOMAINS-CONTAINING"/>
    <property type="match status" value="1"/>
</dbReference>
<feature type="domain" description="NACHT" evidence="8">
    <location>
        <begin position="182"/>
        <end position="313"/>
    </location>
</feature>
<dbReference type="InterPro" id="IPR041267">
    <property type="entry name" value="NLRP_HD2"/>
</dbReference>
<dbReference type="FunFam" id="3.40.50.300:FF:000210">
    <property type="entry name" value="Si:dkey-16p6.1"/>
    <property type="match status" value="1"/>
</dbReference>
<dbReference type="SMART" id="SM01289">
    <property type="entry name" value="PYRIN"/>
    <property type="match status" value="1"/>
</dbReference>
<evidence type="ECO:0000259" key="7">
    <source>
        <dbReference type="PROSITE" id="PS50824"/>
    </source>
</evidence>
<keyword evidence="2" id="KW-0963">Cytoplasm</keyword>
<feature type="domain" description="Pyrin" evidence="7">
    <location>
        <begin position="1"/>
        <end position="95"/>
    </location>
</feature>
<dbReference type="InterPro" id="IPR041075">
    <property type="entry name" value="NOD1/2_WH"/>
</dbReference>
<dbReference type="GO" id="GO:0005524">
    <property type="term" value="F:ATP binding"/>
    <property type="evidence" value="ECO:0007669"/>
    <property type="project" value="UniProtKB-KW"/>
</dbReference>
<dbReference type="GeneTree" id="ENSGT01150000286911"/>
<dbReference type="Pfam" id="PF05729">
    <property type="entry name" value="NACHT"/>
    <property type="match status" value="1"/>
</dbReference>
<evidence type="ECO:0000256" key="6">
    <source>
        <dbReference type="ARBA" id="ARBA00022840"/>
    </source>
</evidence>
<dbReference type="Pfam" id="PF17779">
    <property type="entry name" value="WHD_NOD2"/>
    <property type="match status" value="1"/>
</dbReference>
<dbReference type="Pfam" id="PF14484">
    <property type="entry name" value="FISNA"/>
    <property type="match status" value="1"/>
</dbReference>
<accession>A0AAY4BIU2</accession>
<dbReference type="InterPro" id="IPR027417">
    <property type="entry name" value="P-loop_NTPase"/>
</dbReference>
<keyword evidence="5" id="KW-0547">Nucleotide-binding</keyword>
<keyword evidence="4" id="KW-0677">Repeat</keyword>
<evidence type="ECO:0000256" key="5">
    <source>
        <dbReference type="ARBA" id="ARBA00022741"/>
    </source>
</evidence>
<proteinExistence type="predicted"/>
<dbReference type="Ensembl" id="ENSDCDT00010022517.1">
    <property type="protein sequence ID" value="ENSDCDP00010020823.1"/>
    <property type="gene ID" value="ENSDCDG00010009869.1"/>
</dbReference>
<dbReference type="InterPro" id="IPR004020">
    <property type="entry name" value="DAPIN"/>
</dbReference>
<dbReference type="SMART" id="SM01288">
    <property type="entry name" value="FISNA"/>
    <property type="match status" value="1"/>
</dbReference>
<evidence type="ECO:0000256" key="2">
    <source>
        <dbReference type="ARBA" id="ARBA00022490"/>
    </source>
</evidence>
<keyword evidence="10" id="KW-1185">Reference proteome</keyword>
<dbReference type="Pfam" id="PF17776">
    <property type="entry name" value="NLRC4_HD2"/>
    <property type="match status" value="1"/>
</dbReference>